<sequence length="301" mass="35279">MRLNLRELTRLSKDYAIKPVIGVQNITEGNTSEALTVITLDQKYILRKVKDREQAITEYHISEELNKRNVSPKILLSNNKEPFITINDSVYNLQIYIEHSQKPKEINFYQLGQTISLFHSSVHKVNGVHEQQDRFNLNKIWNELNKIDEVSTINFKDQLTFKVDQCSNINHDNNCFIHGDLGIWNLIFSQKDIYIIDFGEVRRGNNHFDISAVITSSLDWNQNDNHIATYLTCFKNGYISNFQDFNWSVLRENITLWFTRGMVALLLNNGINDKTCMHAELMMERRERLDDIITTNFIKTE</sequence>
<comment type="caution">
    <text evidence="2">The sequence shown here is derived from an EMBL/GenBank/DDBJ whole genome shotgun (WGS) entry which is preliminary data.</text>
</comment>
<keyword evidence="3" id="KW-1185">Reference proteome</keyword>
<dbReference type="Pfam" id="PF01636">
    <property type="entry name" value="APH"/>
    <property type="match status" value="1"/>
</dbReference>
<organism evidence="2 3">
    <name type="scientific">Halalkalibacillus sediminis</name>
    <dbReference type="NCBI Taxonomy" id="2018042"/>
    <lineage>
        <taxon>Bacteria</taxon>
        <taxon>Bacillati</taxon>
        <taxon>Bacillota</taxon>
        <taxon>Bacilli</taxon>
        <taxon>Bacillales</taxon>
        <taxon>Bacillaceae</taxon>
        <taxon>Halalkalibacillus</taxon>
    </lineage>
</organism>
<evidence type="ECO:0000313" key="3">
    <source>
        <dbReference type="Proteomes" id="UP000243524"/>
    </source>
</evidence>
<name>A0A2I0QSS0_9BACI</name>
<dbReference type="SUPFAM" id="SSF56112">
    <property type="entry name" value="Protein kinase-like (PK-like)"/>
    <property type="match status" value="1"/>
</dbReference>
<protein>
    <recommendedName>
        <fullName evidence="1">Aminoglycoside phosphotransferase domain-containing protein</fullName>
    </recommendedName>
</protein>
<reference evidence="2 3" key="1">
    <citation type="submission" date="2017-06" db="EMBL/GenBank/DDBJ databases">
        <title>the draft geome sequence of Illustriluteabacillus marina B3227.</title>
        <authorList>
            <person name="He R.-H."/>
            <person name="Du Z.-J."/>
        </authorList>
    </citation>
    <scope>NUCLEOTIDE SEQUENCE [LARGE SCALE GENOMIC DNA]</scope>
    <source>
        <strain evidence="2 3">B3227</strain>
    </source>
</reference>
<dbReference type="InterPro" id="IPR011009">
    <property type="entry name" value="Kinase-like_dom_sf"/>
</dbReference>
<dbReference type="Proteomes" id="UP000243524">
    <property type="component" value="Unassembled WGS sequence"/>
</dbReference>
<dbReference type="AlphaFoldDB" id="A0A2I0QSS0"/>
<feature type="domain" description="Aminoglycoside phosphotransferase" evidence="1">
    <location>
        <begin position="24"/>
        <end position="216"/>
    </location>
</feature>
<dbReference type="InterPro" id="IPR002575">
    <property type="entry name" value="Aminoglycoside_PTrfase"/>
</dbReference>
<accession>A0A2I0QSS0</accession>
<proteinExistence type="predicted"/>
<gene>
    <name evidence="2" type="ORF">CEY16_11520</name>
</gene>
<evidence type="ECO:0000259" key="1">
    <source>
        <dbReference type="Pfam" id="PF01636"/>
    </source>
</evidence>
<evidence type="ECO:0000313" key="2">
    <source>
        <dbReference type="EMBL" id="PKR77354.1"/>
    </source>
</evidence>
<dbReference type="Gene3D" id="3.90.1200.10">
    <property type="match status" value="1"/>
</dbReference>
<dbReference type="EMBL" id="PJNH01000003">
    <property type="protein sequence ID" value="PKR77354.1"/>
    <property type="molecule type" value="Genomic_DNA"/>
</dbReference>